<dbReference type="RefSeq" id="WP_068836156.1">
    <property type="nucleotide sequence ID" value="NZ_JBHSMX010000055.1"/>
</dbReference>
<sequence>MFTSPKRLLRRRLIQAAAATFCTLGIAGAALALAQAPAWPAKPIRIVVGFAPGGTIDGQIDL</sequence>
<evidence type="ECO:0000313" key="3">
    <source>
        <dbReference type="Proteomes" id="UP001596084"/>
    </source>
</evidence>
<name>A0ABW0QFK3_9BURK</name>
<comment type="caution">
    <text evidence="2">The sequence shown here is derived from an EMBL/GenBank/DDBJ whole genome shotgun (WGS) entry which is preliminary data.</text>
</comment>
<feature type="chain" id="PRO_5046242462" description="Tripartite tricarboxylate transporter substrate binding protein" evidence="1">
    <location>
        <begin position="33"/>
        <end position="62"/>
    </location>
</feature>
<dbReference type="InterPro" id="IPR006311">
    <property type="entry name" value="TAT_signal"/>
</dbReference>
<keyword evidence="3" id="KW-1185">Reference proteome</keyword>
<reference evidence="3" key="1">
    <citation type="journal article" date="2019" name="Int. J. Syst. Evol. Microbiol.">
        <title>The Global Catalogue of Microorganisms (GCM) 10K type strain sequencing project: providing services to taxonomists for standard genome sequencing and annotation.</title>
        <authorList>
            <consortium name="The Broad Institute Genomics Platform"/>
            <consortium name="The Broad Institute Genome Sequencing Center for Infectious Disease"/>
            <person name="Wu L."/>
            <person name="Ma J."/>
        </authorList>
    </citation>
    <scope>NUCLEOTIDE SEQUENCE [LARGE SCALE GENOMIC DNA]</scope>
    <source>
        <strain evidence="3">CGMCC 4.7277</strain>
    </source>
</reference>
<protein>
    <recommendedName>
        <fullName evidence="4">Tripartite tricarboxylate transporter substrate binding protein</fullName>
    </recommendedName>
</protein>
<dbReference type="EMBL" id="JBHSMX010000055">
    <property type="protein sequence ID" value="MFC5522702.1"/>
    <property type="molecule type" value="Genomic_DNA"/>
</dbReference>
<evidence type="ECO:0008006" key="4">
    <source>
        <dbReference type="Google" id="ProtNLM"/>
    </source>
</evidence>
<keyword evidence="1" id="KW-0732">Signal</keyword>
<feature type="signal peptide" evidence="1">
    <location>
        <begin position="1"/>
        <end position="32"/>
    </location>
</feature>
<dbReference type="InterPro" id="IPR042100">
    <property type="entry name" value="Bug_dom1"/>
</dbReference>
<gene>
    <name evidence="2" type="ORF">ACFPP7_17570</name>
</gene>
<evidence type="ECO:0000256" key="1">
    <source>
        <dbReference type="SAM" id="SignalP"/>
    </source>
</evidence>
<evidence type="ECO:0000313" key="2">
    <source>
        <dbReference type="EMBL" id="MFC5522702.1"/>
    </source>
</evidence>
<proteinExistence type="predicted"/>
<organism evidence="2 3">
    <name type="scientific">Polaromonas jejuensis</name>
    <dbReference type="NCBI Taxonomy" id="457502"/>
    <lineage>
        <taxon>Bacteria</taxon>
        <taxon>Pseudomonadati</taxon>
        <taxon>Pseudomonadota</taxon>
        <taxon>Betaproteobacteria</taxon>
        <taxon>Burkholderiales</taxon>
        <taxon>Comamonadaceae</taxon>
        <taxon>Polaromonas</taxon>
    </lineage>
</organism>
<accession>A0ABW0QFK3</accession>
<dbReference type="Gene3D" id="3.40.190.150">
    <property type="entry name" value="Bordetella uptake gene, domain 1"/>
    <property type="match status" value="1"/>
</dbReference>
<dbReference type="Proteomes" id="UP001596084">
    <property type="component" value="Unassembled WGS sequence"/>
</dbReference>
<dbReference type="PROSITE" id="PS51318">
    <property type="entry name" value="TAT"/>
    <property type="match status" value="1"/>
</dbReference>